<dbReference type="GO" id="GO:0043022">
    <property type="term" value="F:ribosome binding"/>
    <property type="evidence" value="ECO:0007669"/>
    <property type="project" value="TreeGrafter"/>
</dbReference>
<reference evidence="1" key="1">
    <citation type="submission" date="2025-05" db="UniProtKB">
        <authorList>
            <consortium name="RefSeq"/>
        </authorList>
    </citation>
    <scope>NUCLEOTIDE SEQUENCE [LARGE SCALE GENOMIC DNA]</scope>
</reference>
<dbReference type="Proteomes" id="UP001652642">
    <property type="component" value="Chromosome 1"/>
</dbReference>
<dbReference type="GeneID" id="110079893"/>
<dbReference type="RefSeq" id="XP_020650992.2">
    <property type="nucleotide sequence ID" value="XM_020795333.2"/>
</dbReference>
<keyword evidence="2" id="KW-0378">Hydrolase</keyword>
<dbReference type="OrthoDB" id="7249367at2759"/>
<sequence>MASAVGACLRRGTESWLSPVARRSFLALAAAAPPQARPGRPGLPGLPFAHRAAASCSPPARFYSSDSERDGQRKPSVFMVKIPNPLSWLRSRFYIFLIRAYFDQEFSIHEFTEGAKQAFTYVSRLISQCKYDLLEELVSKEVIQVLKEKLALLSENHKHALAATMDEIMFTAPGDVGIYYDDSGRKFVSILVRFWYFSSADLPDDGIKMIRFVSDNETERKTKHLLTASYEFRREFTEGVKPDWTITRIEHASLLE</sequence>
<dbReference type="CTD" id="79568"/>
<name>A0A6J0TRR2_9SAUR</name>
<evidence type="ECO:0000313" key="1">
    <source>
        <dbReference type="Proteomes" id="UP001652642"/>
    </source>
</evidence>
<dbReference type="PANTHER" id="PTHR13333:SF5">
    <property type="entry name" value="M-AAA PROTEASE-INTERACTING PROTEIN 1, MITOCHONDRIAL"/>
    <property type="match status" value="1"/>
</dbReference>
<proteinExistence type="predicted"/>
<gene>
    <name evidence="2" type="primary">MAIP1</name>
</gene>
<dbReference type="KEGG" id="pvt:110079893"/>
<accession>A0A6J0TRR2</accession>
<evidence type="ECO:0000313" key="2">
    <source>
        <dbReference type="RefSeq" id="XP_020650992.2"/>
    </source>
</evidence>
<dbReference type="GO" id="GO:0008233">
    <property type="term" value="F:peptidase activity"/>
    <property type="evidence" value="ECO:0007669"/>
    <property type="project" value="UniProtKB-KW"/>
</dbReference>
<organism evidence="1 2">
    <name type="scientific">Pogona vitticeps</name>
    <name type="common">central bearded dragon</name>
    <dbReference type="NCBI Taxonomy" id="103695"/>
    <lineage>
        <taxon>Eukaryota</taxon>
        <taxon>Metazoa</taxon>
        <taxon>Chordata</taxon>
        <taxon>Craniata</taxon>
        <taxon>Vertebrata</taxon>
        <taxon>Euteleostomi</taxon>
        <taxon>Lepidosauria</taxon>
        <taxon>Squamata</taxon>
        <taxon>Bifurcata</taxon>
        <taxon>Unidentata</taxon>
        <taxon>Episquamata</taxon>
        <taxon>Toxicofera</taxon>
        <taxon>Iguania</taxon>
        <taxon>Acrodonta</taxon>
        <taxon>Agamidae</taxon>
        <taxon>Amphibolurinae</taxon>
        <taxon>Pogona</taxon>
    </lineage>
</organism>
<keyword evidence="1" id="KW-1185">Reference proteome</keyword>
<dbReference type="AlphaFoldDB" id="A0A6J0TRR2"/>
<dbReference type="InParanoid" id="A0A6J0TRR2"/>
<dbReference type="PANTHER" id="PTHR13333">
    <property type="entry name" value="M-AAA PROTEASE-INTERACTING PROTEIN 1, MITOCHONDRIAL"/>
    <property type="match status" value="1"/>
</dbReference>
<dbReference type="GO" id="GO:0032979">
    <property type="term" value="P:protein insertion into mitochondrial inner membrane from matrix"/>
    <property type="evidence" value="ECO:0007669"/>
    <property type="project" value="TreeGrafter"/>
</dbReference>
<reference evidence="2" key="2">
    <citation type="submission" date="2025-08" db="UniProtKB">
        <authorList>
            <consortium name="RefSeq"/>
        </authorList>
    </citation>
    <scope>IDENTIFICATION</scope>
</reference>
<keyword evidence="2" id="KW-0645">Protease</keyword>
<protein>
    <submittedName>
        <fullName evidence="2">M-AAA protease-interacting protein 1, mitochondrial</fullName>
    </submittedName>
</protein>
<dbReference type="GO" id="GO:0005743">
    <property type="term" value="C:mitochondrial inner membrane"/>
    <property type="evidence" value="ECO:0007669"/>
    <property type="project" value="TreeGrafter"/>
</dbReference>
<dbReference type="GO" id="GO:0006508">
    <property type="term" value="P:proteolysis"/>
    <property type="evidence" value="ECO:0007669"/>
    <property type="project" value="UniProtKB-KW"/>
</dbReference>